<feature type="domain" description="Protein kinase" evidence="8">
    <location>
        <begin position="13"/>
        <end position="267"/>
    </location>
</feature>
<keyword evidence="3 9" id="KW-0808">Transferase</keyword>
<gene>
    <name evidence="9" type="ORF">QQX02_06355</name>
</gene>
<dbReference type="InterPro" id="IPR008271">
    <property type="entry name" value="Ser/Thr_kinase_AS"/>
</dbReference>
<dbReference type="EMBL" id="JAUHQA010000001">
    <property type="protein sequence ID" value="MDN4480541.1"/>
    <property type="molecule type" value="Genomic_DNA"/>
</dbReference>
<reference evidence="9" key="1">
    <citation type="submission" date="2023-06" db="EMBL/GenBank/DDBJ databases">
        <title>Egi l300058.</title>
        <authorList>
            <person name="Gao L."/>
            <person name="Fang B.-Z."/>
            <person name="Li W.-J."/>
        </authorList>
    </citation>
    <scope>NUCLEOTIDE SEQUENCE</scope>
    <source>
        <strain evidence="9">EGI L300058</strain>
    </source>
</reference>
<feature type="region of interest" description="Disordered" evidence="7">
    <location>
        <begin position="272"/>
        <end position="341"/>
    </location>
</feature>
<protein>
    <recommendedName>
        <fullName evidence="1">non-specific serine/threonine protein kinase</fullName>
        <ecNumber evidence="1">2.7.11.1</ecNumber>
    </recommendedName>
</protein>
<dbReference type="SUPFAM" id="SSF56112">
    <property type="entry name" value="Protein kinase-like (PK-like)"/>
    <property type="match status" value="1"/>
</dbReference>
<keyword evidence="4" id="KW-0547">Nucleotide-binding</keyword>
<evidence type="ECO:0000256" key="4">
    <source>
        <dbReference type="ARBA" id="ARBA00022741"/>
    </source>
</evidence>
<evidence type="ECO:0000256" key="3">
    <source>
        <dbReference type="ARBA" id="ARBA00022679"/>
    </source>
</evidence>
<evidence type="ECO:0000256" key="2">
    <source>
        <dbReference type="ARBA" id="ARBA00022527"/>
    </source>
</evidence>
<dbReference type="Pfam" id="PF00069">
    <property type="entry name" value="Pkinase"/>
    <property type="match status" value="1"/>
</dbReference>
<evidence type="ECO:0000313" key="9">
    <source>
        <dbReference type="EMBL" id="MDN4480541.1"/>
    </source>
</evidence>
<dbReference type="EC" id="2.7.11.1" evidence="1"/>
<dbReference type="Gene3D" id="3.30.200.20">
    <property type="entry name" value="Phosphorylase Kinase, domain 1"/>
    <property type="match status" value="1"/>
</dbReference>
<dbReference type="PROSITE" id="PS50011">
    <property type="entry name" value="PROTEIN_KINASE_DOM"/>
    <property type="match status" value="1"/>
</dbReference>
<keyword evidence="10" id="KW-1185">Reference proteome</keyword>
<dbReference type="CDD" id="cd14014">
    <property type="entry name" value="STKc_PknB_like"/>
    <property type="match status" value="1"/>
</dbReference>
<dbReference type="GO" id="GO:0004674">
    <property type="term" value="F:protein serine/threonine kinase activity"/>
    <property type="evidence" value="ECO:0007669"/>
    <property type="project" value="UniProtKB-EC"/>
</dbReference>
<sequence>MSIHAGTTLGGRYVLRSLLAVGGMGEVWRAADTELERPVAVKVLKDSAAANETFLKRFTNEARNAAGLTHPNIAQVLDYGDQEGTAYLVMELVEGEPLSSILEREITLDEPRLAHILIETCRGLQVAHDAGVMHRDVKPGNLLVSEGDAVKITDFGVSRSMDQTTLTQTGMVMGTAQYLAPELALGKPATPASDVYALGIIAFEAVVGKRPFTAASAVDIAIAHVNEPVPALPASVSEDLAHIIHDVLEKNPRKRPRTPDALAERLLSARLRGGESTRGAGADGGQAAAPAVRHESASSPRSPGTGGTRTRGRTTRTMPPSIAPTEYRPRPDARPTRESKG</sequence>
<dbReference type="PANTHER" id="PTHR43289:SF6">
    <property type="entry name" value="SERINE_THREONINE-PROTEIN KINASE NEKL-3"/>
    <property type="match status" value="1"/>
</dbReference>
<evidence type="ECO:0000256" key="6">
    <source>
        <dbReference type="ARBA" id="ARBA00022840"/>
    </source>
</evidence>
<dbReference type="InterPro" id="IPR000719">
    <property type="entry name" value="Prot_kinase_dom"/>
</dbReference>
<dbReference type="Proteomes" id="UP001172708">
    <property type="component" value="Unassembled WGS sequence"/>
</dbReference>
<comment type="caution">
    <text evidence="9">The sequence shown here is derived from an EMBL/GenBank/DDBJ whole genome shotgun (WGS) entry which is preliminary data.</text>
</comment>
<keyword evidence="2" id="KW-0723">Serine/threonine-protein kinase</keyword>
<feature type="compositionally biased region" description="Basic and acidic residues" evidence="7">
    <location>
        <begin position="327"/>
        <end position="341"/>
    </location>
</feature>
<keyword evidence="5 9" id="KW-0418">Kinase</keyword>
<dbReference type="Gene3D" id="1.10.510.10">
    <property type="entry name" value="Transferase(Phosphotransferase) domain 1"/>
    <property type="match status" value="1"/>
</dbReference>
<evidence type="ECO:0000313" key="10">
    <source>
        <dbReference type="Proteomes" id="UP001172708"/>
    </source>
</evidence>
<dbReference type="PANTHER" id="PTHR43289">
    <property type="entry name" value="MITOGEN-ACTIVATED PROTEIN KINASE KINASE KINASE 20-RELATED"/>
    <property type="match status" value="1"/>
</dbReference>
<accession>A0ABT8GHW4</accession>
<evidence type="ECO:0000256" key="5">
    <source>
        <dbReference type="ARBA" id="ARBA00022777"/>
    </source>
</evidence>
<proteinExistence type="predicted"/>
<dbReference type="SMART" id="SM00220">
    <property type="entry name" value="S_TKc"/>
    <property type="match status" value="1"/>
</dbReference>
<dbReference type="RefSeq" id="WP_301141958.1">
    <property type="nucleotide sequence ID" value="NZ_JAUHQA010000001.1"/>
</dbReference>
<name>A0ABT8GHW4_9MICO</name>
<keyword evidence="6" id="KW-0067">ATP-binding</keyword>
<evidence type="ECO:0000256" key="7">
    <source>
        <dbReference type="SAM" id="MobiDB-lite"/>
    </source>
</evidence>
<evidence type="ECO:0000256" key="1">
    <source>
        <dbReference type="ARBA" id="ARBA00012513"/>
    </source>
</evidence>
<dbReference type="InterPro" id="IPR011009">
    <property type="entry name" value="Kinase-like_dom_sf"/>
</dbReference>
<dbReference type="PROSITE" id="PS00108">
    <property type="entry name" value="PROTEIN_KINASE_ST"/>
    <property type="match status" value="1"/>
</dbReference>
<organism evidence="9 10">
    <name type="scientific">Demequina muriae</name>
    <dbReference type="NCBI Taxonomy" id="3051664"/>
    <lineage>
        <taxon>Bacteria</taxon>
        <taxon>Bacillati</taxon>
        <taxon>Actinomycetota</taxon>
        <taxon>Actinomycetes</taxon>
        <taxon>Micrococcales</taxon>
        <taxon>Demequinaceae</taxon>
        <taxon>Demequina</taxon>
    </lineage>
</organism>
<evidence type="ECO:0000259" key="8">
    <source>
        <dbReference type="PROSITE" id="PS50011"/>
    </source>
</evidence>